<name>A0A942E5U7_9HYPH</name>
<keyword evidence="3" id="KW-0812">Transmembrane</keyword>
<proteinExistence type="inferred from homology"/>
<gene>
    <name evidence="5" type="ORF">KD146_04870</name>
</gene>
<dbReference type="InterPro" id="IPR003362">
    <property type="entry name" value="Bact_transf"/>
</dbReference>
<dbReference type="PANTHER" id="PTHR30576">
    <property type="entry name" value="COLANIC BIOSYNTHESIS UDP-GLUCOSE LIPID CARRIER TRANSFERASE"/>
    <property type="match status" value="1"/>
</dbReference>
<keyword evidence="3" id="KW-0472">Membrane</keyword>
<reference evidence="5" key="1">
    <citation type="submission" date="2021-04" db="EMBL/GenBank/DDBJ databases">
        <title>Devosia litorisediminis sp. nov., isolated from a sand dune.</title>
        <authorList>
            <person name="Park S."/>
            <person name="Yoon J.-H."/>
        </authorList>
    </citation>
    <scope>NUCLEOTIDE SEQUENCE</scope>
    <source>
        <strain evidence="5">BSSL-BM10</strain>
    </source>
</reference>
<evidence type="ECO:0000313" key="6">
    <source>
        <dbReference type="Proteomes" id="UP000678281"/>
    </source>
</evidence>
<keyword evidence="5" id="KW-0808">Transferase</keyword>
<sequence length="215" mass="23638">MGNDPAPQPEQPRRQVALAIKRIFDVVASALALVLLAPLVLMVAIAIRIESRGPALFRQKREGLHGHAFMAFKFRSMRLEVCDASGVAHTVKGDPRITRVGAFLRKTSIDELPQLLNVLIGQMSIVGPRPHVPGMLAGPQPYRSLVPYYDHRLSMLPGITGWAQANGLRGDASDPVQARARIDHDLAYIENFSLMLDLRILVKTIQQEFFGGTGS</sequence>
<dbReference type="Proteomes" id="UP000678281">
    <property type="component" value="Unassembled WGS sequence"/>
</dbReference>
<organism evidence="5 6">
    <name type="scientific">Devosia litorisediminis</name>
    <dbReference type="NCBI Taxonomy" id="2829817"/>
    <lineage>
        <taxon>Bacteria</taxon>
        <taxon>Pseudomonadati</taxon>
        <taxon>Pseudomonadota</taxon>
        <taxon>Alphaproteobacteria</taxon>
        <taxon>Hyphomicrobiales</taxon>
        <taxon>Devosiaceae</taxon>
        <taxon>Devosia</taxon>
    </lineage>
</organism>
<evidence type="ECO:0000256" key="2">
    <source>
        <dbReference type="ARBA" id="ARBA00023169"/>
    </source>
</evidence>
<keyword evidence="6" id="KW-1185">Reference proteome</keyword>
<evidence type="ECO:0000256" key="1">
    <source>
        <dbReference type="ARBA" id="ARBA00006464"/>
    </source>
</evidence>
<feature type="domain" description="Bacterial sugar transferase" evidence="4">
    <location>
        <begin position="21"/>
        <end position="207"/>
    </location>
</feature>
<comment type="caution">
    <text evidence="5">The sequence shown here is derived from an EMBL/GenBank/DDBJ whole genome shotgun (WGS) entry which is preliminary data.</text>
</comment>
<accession>A0A942E5U7</accession>
<feature type="transmembrane region" description="Helical" evidence="3">
    <location>
        <begin position="23"/>
        <end position="47"/>
    </location>
</feature>
<evidence type="ECO:0000259" key="4">
    <source>
        <dbReference type="Pfam" id="PF02397"/>
    </source>
</evidence>
<dbReference type="Pfam" id="PF02397">
    <property type="entry name" value="Bac_transf"/>
    <property type="match status" value="1"/>
</dbReference>
<comment type="similarity">
    <text evidence="1">Belongs to the bacterial sugar transferase family.</text>
</comment>
<dbReference type="PANTHER" id="PTHR30576:SF0">
    <property type="entry name" value="UNDECAPRENYL-PHOSPHATE N-ACETYLGALACTOSAMINYL 1-PHOSPHATE TRANSFERASE-RELATED"/>
    <property type="match status" value="1"/>
</dbReference>
<keyword evidence="3" id="KW-1133">Transmembrane helix</keyword>
<evidence type="ECO:0000313" key="5">
    <source>
        <dbReference type="EMBL" id="MBS3848027.1"/>
    </source>
</evidence>
<dbReference type="EMBL" id="JAGXTP010000001">
    <property type="protein sequence ID" value="MBS3848027.1"/>
    <property type="molecule type" value="Genomic_DNA"/>
</dbReference>
<evidence type="ECO:0000256" key="3">
    <source>
        <dbReference type="SAM" id="Phobius"/>
    </source>
</evidence>
<protein>
    <submittedName>
        <fullName evidence="5">Sugar transferase</fullName>
    </submittedName>
</protein>
<dbReference type="GO" id="GO:0000271">
    <property type="term" value="P:polysaccharide biosynthetic process"/>
    <property type="evidence" value="ECO:0007669"/>
    <property type="project" value="UniProtKB-KW"/>
</dbReference>
<dbReference type="AlphaFoldDB" id="A0A942E5U7"/>
<keyword evidence="2" id="KW-0270">Exopolysaccharide synthesis</keyword>
<dbReference type="GO" id="GO:0016780">
    <property type="term" value="F:phosphotransferase activity, for other substituted phosphate groups"/>
    <property type="evidence" value="ECO:0007669"/>
    <property type="project" value="TreeGrafter"/>
</dbReference>